<dbReference type="AlphaFoldDB" id="W9H542"/>
<dbReference type="STRING" id="1385369.N825_31250"/>
<dbReference type="SUPFAM" id="SSF53335">
    <property type="entry name" value="S-adenosyl-L-methionine-dependent methyltransferases"/>
    <property type="match status" value="1"/>
</dbReference>
<evidence type="ECO:0000256" key="1">
    <source>
        <dbReference type="ARBA" id="ARBA00022603"/>
    </source>
</evidence>
<dbReference type="PANTHER" id="PTHR12049">
    <property type="entry name" value="PROTEIN ARGININE METHYLTRANSFERASE NDUFAF7, MITOCHONDRIAL"/>
    <property type="match status" value="1"/>
</dbReference>
<keyword evidence="1" id="KW-0489">Methyltransferase</keyword>
<dbReference type="PANTHER" id="PTHR12049:SF7">
    <property type="entry name" value="PROTEIN ARGININE METHYLTRANSFERASE NDUFAF7, MITOCHONDRIAL"/>
    <property type="match status" value="1"/>
</dbReference>
<dbReference type="Proteomes" id="UP000019486">
    <property type="component" value="Unassembled WGS sequence"/>
</dbReference>
<protein>
    <submittedName>
        <fullName evidence="3">ATP synthase subunit beta</fullName>
    </submittedName>
</protein>
<comment type="caution">
    <text evidence="3">The sequence shown here is derived from an EMBL/GenBank/DDBJ whole genome shotgun (WGS) entry which is preliminary data.</text>
</comment>
<gene>
    <name evidence="3" type="ORF">N825_31250</name>
</gene>
<dbReference type="Gene3D" id="3.40.50.12710">
    <property type="match status" value="1"/>
</dbReference>
<dbReference type="InterPro" id="IPR038375">
    <property type="entry name" value="NDUFAF7_sf"/>
</dbReference>
<dbReference type="GO" id="GO:0032259">
    <property type="term" value="P:methylation"/>
    <property type="evidence" value="ECO:0007669"/>
    <property type="project" value="UniProtKB-KW"/>
</dbReference>
<name>W9H542_9PROT</name>
<reference evidence="3 4" key="1">
    <citation type="submission" date="2013-08" db="EMBL/GenBank/DDBJ databases">
        <title>The genome sequence of Skermanella stibiiresistens.</title>
        <authorList>
            <person name="Zhu W."/>
            <person name="Wang G."/>
        </authorList>
    </citation>
    <scope>NUCLEOTIDE SEQUENCE [LARGE SCALE GENOMIC DNA]</scope>
    <source>
        <strain evidence="3 4">SB22</strain>
    </source>
</reference>
<dbReference type="InterPro" id="IPR003788">
    <property type="entry name" value="NDUFAF7"/>
</dbReference>
<evidence type="ECO:0000313" key="4">
    <source>
        <dbReference type="Proteomes" id="UP000019486"/>
    </source>
</evidence>
<organism evidence="3 4">
    <name type="scientific">Skermanella stibiiresistens SB22</name>
    <dbReference type="NCBI Taxonomy" id="1385369"/>
    <lineage>
        <taxon>Bacteria</taxon>
        <taxon>Pseudomonadati</taxon>
        <taxon>Pseudomonadota</taxon>
        <taxon>Alphaproteobacteria</taxon>
        <taxon>Rhodospirillales</taxon>
        <taxon>Azospirillaceae</taxon>
        <taxon>Skermanella</taxon>
    </lineage>
</organism>
<dbReference type="EMBL" id="AVFL01000005">
    <property type="protein sequence ID" value="EWY41139.1"/>
    <property type="molecule type" value="Genomic_DNA"/>
</dbReference>
<dbReference type="InterPro" id="IPR029063">
    <property type="entry name" value="SAM-dependent_MTases_sf"/>
</dbReference>
<evidence type="ECO:0000313" key="3">
    <source>
        <dbReference type="EMBL" id="EWY41139.1"/>
    </source>
</evidence>
<accession>W9H542</accession>
<keyword evidence="2" id="KW-0808">Transferase</keyword>
<evidence type="ECO:0000256" key="2">
    <source>
        <dbReference type="ARBA" id="ARBA00022679"/>
    </source>
</evidence>
<dbReference type="GO" id="GO:0035243">
    <property type="term" value="F:protein-arginine omega-N symmetric methyltransferase activity"/>
    <property type="evidence" value="ECO:0007669"/>
    <property type="project" value="TreeGrafter"/>
</dbReference>
<dbReference type="Pfam" id="PF02636">
    <property type="entry name" value="Methyltransf_28"/>
    <property type="match status" value="1"/>
</dbReference>
<sequence length="363" mass="38728">MTAHLRRRIAVEGPISVAAFMAEALGHPRHGYYITADRFGAAGDFVTAPEISQMFGELIGLWCAHTWTEIGAPDPVNLVELGPGRGTLMRDALRAAAMVSKFRDAAAVHLVETSPVLRERQRAMLEPVLKGNGPTWHDTLATVPDGPVLVIANEFFDALPIRQFQKTAHGWTERMVDVDDATGGFRFVLDRRPGPVEHAIPPSARTAAPGSVFETCPAATAIAHELGARLERSGGAALIIDYGHPRSAVGETLQAVRRHAFAPVLDAPGSADLTAHVDFEALANAARDAGARAWGPVTQGAFLAGLGIRERAALLRRRATPGQAIDIDSAVHRLIDDTGMGTLFKVLALTDPRRPAPAGFEPA</sequence>
<keyword evidence="4" id="KW-1185">Reference proteome</keyword>
<dbReference type="PATRIC" id="fig|1385369.3.peg.1890"/>
<proteinExistence type="predicted"/>